<protein>
    <submittedName>
        <fullName evidence="1">Uncharacterized protein</fullName>
    </submittedName>
</protein>
<dbReference type="EMBL" id="PEDL01000006">
    <property type="protein sequence ID" value="PHV70948.1"/>
    <property type="molecule type" value="Genomic_DNA"/>
</dbReference>
<accession>A0AC61DDT3</accession>
<comment type="caution">
    <text evidence="1">The sequence shown here is derived from an EMBL/GenBank/DDBJ whole genome shotgun (WGS) entry which is preliminary data.</text>
</comment>
<sequence length="221" mass="25467">MDDKLRDRVEALFEEAPQTKKASELKEELISNLTEKYNDLVANGRTSEEAYNSVIAGIGDIDELIRGLKHSSPFDQEKELISRKKTALVVSASVGLYIFSVIVLIVCTELLRLDDILSIVLFLFTITIPTCLLIYHFMAQPSYKKEEDTLVEEFKEWNQNSKYKKELYQSINSIMWTLVTVIYLLVSFIFGIWAFSWIIFIIGAVLQQIIHLIFSLSNRKE</sequence>
<evidence type="ECO:0000313" key="1">
    <source>
        <dbReference type="EMBL" id="PHV70948.1"/>
    </source>
</evidence>
<organism evidence="1 2">
    <name type="scientific">Sporanaerobium hydrogeniformans</name>
    <dbReference type="NCBI Taxonomy" id="3072179"/>
    <lineage>
        <taxon>Bacteria</taxon>
        <taxon>Bacillati</taxon>
        <taxon>Bacillota</taxon>
        <taxon>Clostridia</taxon>
        <taxon>Lachnospirales</taxon>
        <taxon>Lachnospiraceae</taxon>
        <taxon>Sporanaerobium</taxon>
    </lineage>
</organism>
<dbReference type="Proteomes" id="UP000224460">
    <property type="component" value="Unassembled WGS sequence"/>
</dbReference>
<evidence type="ECO:0000313" key="2">
    <source>
        <dbReference type="Proteomes" id="UP000224460"/>
    </source>
</evidence>
<name>A0AC61DDT3_9FIRM</name>
<reference evidence="1" key="1">
    <citation type="submission" date="2017-10" db="EMBL/GenBank/DDBJ databases">
        <title>Genome sequence of cellulolytic Lachnospiraceae bacterium XHS1971 isolated from hotspring sediment.</title>
        <authorList>
            <person name="Vasudevan G."/>
            <person name="Joshi A.J."/>
            <person name="Hivarkar S."/>
            <person name="Lanjekar V.B."/>
            <person name="Dhakephalkar P.K."/>
            <person name="Dagar S."/>
        </authorList>
    </citation>
    <scope>NUCLEOTIDE SEQUENCE</scope>
    <source>
        <strain evidence="1">XHS1971</strain>
    </source>
</reference>
<proteinExistence type="predicted"/>
<gene>
    <name evidence="1" type="ORF">CS063_07975</name>
</gene>
<keyword evidence="2" id="KW-1185">Reference proteome</keyword>